<sequence length="34" mass="3538">MQLLKCIGCLEAITLVSDAKVAICKGVTLLGLGY</sequence>
<reference evidence="1" key="2">
    <citation type="journal article" date="2015" name="Data Brief">
        <title>Shoot transcriptome of the giant reed, Arundo donax.</title>
        <authorList>
            <person name="Barrero R.A."/>
            <person name="Guerrero F.D."/>
            <person name="Moolhuijzen P."/>
            <person name="Goolsby J.A."/>
            <person name="Tidwell J."/>
            <person name="Bellgard S.E."/>
            <person name="Bellgard M.I."/>
        </authorList>
    </citation>
    <scope>NUCLEOTIDE SEQUENCE</scope>
    <source>
        <tissue evidence="1">Shoot tissue taken approximately 20 cm above the soil surface</tissue>
    </source>
</reference>
<organism evidence="1">
    <name type="scientific">Arundo donax</name>
    <name type="common">Giant reed</name>
    <name type="synonym">Donax arundinaceus</name>
    <dbReference type="NCBI Taxonomy" id="35708"/>
    <lineage>
        <taxon>Eukaryota</taxon>
        <taxon>Viridiplantae</taxon>
        <taxon>Streptophyta</taxon>
        <taxon>Embryophyta</taxon>
        <taxon>Tracheophyta</taxon>
        <taxon>Spermatophyta</taxon>
        <taxon>Magnoliopsida</taxon>
        <taxon>Liliopsida</taxon>
        <taxon>Poales</taxon>
        <taxon>Poaceae</taxon>
        <taxon>PACMAD clade</taxon>
        <taxon>Arundinoideae</taxon>
        <taxon>Arundineae</taxon>
        <taxon>Arundo</taxon>
    </lineage>
</organism>
<reference evidence="1" key="1">
    <citation type="submission" date="2014-09" db="EMBL/GenBank/DDBJ databases">
        <authorList>
            <person name="Magalhaes I.L.F."/>
            <person name="Oliveira U."/>
            <person name="Santos F.R."/>
            <person name="Vidigal T.H.D.A."/>
            <person name="Brescovit A.D."/>
            <person name="Santos A.J."/>
        </authorList>
    </citation>
    <scope>NUCLEOTIDE SEQUENCE</scope>
    <source>
        <tissue evidence="1">Shoot tissue taken approximately 20 cm above the soil surface</tissue>
    </source>
</reference>
<dbReference type="AlphaFoldDB" id="A0A0A9C9B3"/>
<proteinExistence type="predicted"/>
<evidence type="ECO:0000313" key="1">
    <source>
        <dbReference type="EMBL" id="JAD72914.1"/>
    </source>
</evidence>
<dbReference type="EMBL" id="GBRH01224981">
    <property type="protein sequence ID" value="JAD72914.1"/>
    <property type="molecule type" value="Transcribed_RNA"/>
</dbReference>
<protein>
    <submittedName>
        <fullName evidence="1">Uncharacterized protein</fullName>
    </submittedName>
</protein>
<name>A0A0A9C9B3_ARUDO</name>
<accession>A0A0A9C9B3</accession>